<evidence type="ECO:0000256" key="2">
    <source>
        <dbReference type="SAM" id="SignalP"/>
    </source>
</evidence>
<protein>
    <recommendedName>
        <fullName evidence="5">Carboxypeptidase regulatory-like domain-containing protein</fullName>
    </recommendedName>
</protein>
<accession>B0MTH0</accession>
<dbReference type="Proteomes" id="UP000005819">
    <property type="component" value="Unassembled WGS sequence"/>
</dbReference>
<dbReference type="EMBL" id="ABFK02000016">
    <property type="protein sequence ID" value="EDS04188.1"/>
    <property type="molecule type" value="Genomic_DNA"/>
</dbReference>
<evidence type="ECO:0008006" key="5">
    <source>
        <dbReference type="Google" id="ProtNLM"/>
    </source>
</evidence>
<feature type="chain" id="PRO_5002752744" description="Carboxypeptidase regulatory-like domain-containing protein" evidence="2">
    <location>
        <begin position="21"/>
        <end position="591"/>
    </location>
</feature>
<gene>
    <name evidence="3" type="ORF">ALIPUT_00058</name>
</gene>
<name>B0MTH0_9BACT</name>
<dbReference type="GeneID" id="73803182"/>
<evidence type="ECO:0000313" key="4">
    <source>
        <dbReference type="Proteomes" id="UP000005819"/>
    </source>
</evidence>
<evidence type="ECO:0000256" key="1">
    <source>
        <dbReference type="SAM" id="MobiDB-lite"/>
    </source>
</evidence>
<proteinExistence type="predicted"/>
<dbReference type="PROSITE" id="PS51257">
    <property type="entry name" value="PROKAR_LIPOPROTEIN"/>
    <property type="match status" value="1"/>
</dbReference>
<keyword evidence="2" id="KW-0732">Signal</keyword>
<comment type="caution">
    <text evidence="3">The sequence shown here is derived from an EMBL/GenBank/DDBJ whole genome shotgun (WGS) entry which is preliminary data.</text>
</comment>
<reference evidence="3" key="2">
    <citation type="submission" date="2013-09" db="EMBL/GenBank/DDBJ databases">
        <title>Draft genome sequence of Alistipes putredinis (DSM 17216).</title>
        <authorList>
            <person name="Sudarsanam P."/>
            <person name="Ley R."/>
            <person name="Guruge J."/>
            <person name="Turnbaugh P.J."/>
            <person name="Mahowald M."/>
            <person name="Liep D."/>
            <person name="Gordon J."/>
        </authorList>
    </citation>
    <scope>NUCLEOTIDE SEQUENCE</scope>
    <source>
        <strain evidence="3">DSM 17216</strain>
    </source>
</reference>
<dbReference type="OrthoDB" id="5903640at2"/>
<sequence length="591" mass="66554">MKKLFLFAIAVLLVCGCTDSGIDETPYGGSDNTENPGDGNDSEDEKPDIPEYSINGSVQKGQFIQGSVVTIQELNERLQPTGKSYQTQILDDMGSFELTSDIDSRYVEIIAEGFYFNEVTGNLSDAPLTLRSLSDLAMEGKSNVNLLTSLETPRIKYLVLNEGRTIPDARRTAEQEVLRSFCIPQDELPSPEGFDKMDIARPGVGNAILLAISATLQHGRTVAQLSEIVSKIATDIEVNGQIKDEALLAAVRSNGMGIKPARVTRNLERRYEELSITDYAIPPFDEYLDIDGNGVIDKLDDWFDHPFEERFELIFEPYDIEMRSFNVQVTPNFNDTWYYVGITTASYFDSYDDWRQFIQDMTPENSYSPSLYMDREILQINCIPGTEYVIYGFLDTNDFPNNIFIARVTSKPLPRNMNATVQAEWQLYDGTALETLYPDIYKGASDHRVFIFQVTPTSPETIHTWGLLHVARSTQLNLSDMQILDYLETGTLFGWKNVENGYYFLPAEMETFGFYYCGQDESGAWGELYYEELTFTEDDLCDPKSAPNSGFINGKSAVTPNRTALIATAFTAPVRFCKAAEYGRTPHLLPN</sequence>
<keyword evidence="4" id="KW-1185">Reference proteome</keyword>
<dbReference type="AlphaFoldDB" id="B0MTH0"/>
<organism evidence="3 4">
    <name type="scientific">Alistipes putredinis DSM 17216</name>
    <dbReference type="NCBI Taxonomy" id="445970"/>
    <lineage>
        <taxon>Bacteria</taxon>
        <taxon>Pseudomonadati</taxon>
        <taxon>Bacteroidota</taxon>
        <taxon>Bacteroidia</taxon>
        <taxon>Bacteroidales</taxon>
        <taxon>Rikenellaceae</taxon>
        <taxon>Alistipes</taxon>
    </lineage>
</organism>
<dbReference type="eggNOG" id="COG0406">
    <property type="taxonomic scope" value="Bacteria"/>
</dbReference>
<feature type="region of interest" description="Disordered" evidence="1">
    <location>
        <begin position="23"/>
        <end position="54"/>
    </location>
</feature>
<dbReference type="HOGENOM" id="CLU_461296_0_0_10"/>
<evidence type="ECO:0000313" key="3">
    <source>
        <dbReference type="EMBL" id="EDS04188.1"/>
    </source>
</evidence>
<feature type="signal peptide" evidence="2">
    <location>
        <begin position="1"/>
        <end position="20"/>
    </location>
</feature>
<dbReference type="RefSeq" id="WP_004328882.1">
    <property type="nucleotide sequence ID" value="NZ_DS499579.1"/>
</dbReference>
<reference evidence="3" key="1">
    <citation type="submission" date="2007-10" db="EMBL/GenBank/DDBJ databases">
        <authorList>
            <person name="Fulton L."/>
            <person name="Clifton S."/>
            <person name="Fulton B."/>
            <person name="Xu J."/>
            <person name="Minx P."/>
            <person name="Pepin K.H."/>
            <person name="Johnson M."/>
            <person name="Thiruvilangam P."/>
            <person name="Bhonagiri V."/>
            <person name="Nash W.E."/>
            <person name="Mardis E.R."/>
            <person name="Wilson R.K."/>
        </authorList>
    </citation>
    <scope>NUCLEOTIDE SEQUENCE [LARGE SCALE GENOMIC DNA]</scope>
    <source>
        <strain evidence="3">DSM 17216</strain>
    </source>
</reference>